<accession>A0A5A7MTV7</accession>
<evidence type="ECO:0000313" key="1">
    <source>
        <dbReference type="EMBL" id="GEQ98319.1"/>
    </source>
</evidence>
<dbReference type="GO" id="GO:0015936">
    <property type="term" value="P:coenzyme A metabolic process"/>
    <property type="evidence" value="ECO:0007669"/>
    <property type="project" value="InterPro"/>
</dbReference>
<dbReference type="EMBL" id="BKCL01000005">
    <property type="protein sequence ID" value="GEQ98319.1"/>
    <property type="molecule type" value="Genomic_DNA"/>
</dbReference>
<sequence>MTNGVRLPVGIMSRLLITGGMWRMPMATSNGSMMLIEARGFIAPYRATIIVER</sequence>
<evidence type="ECO:0000313" key="2">
    <source>
        <dbReference type="Proteomes" id="UP000322084"/>
    </source>
</evidence>
<dbReference type="SUPFAM" id="SSF56542">
    <property type="entry name" value="Substrate-binding domain of HMG-CoA reductase"/>
    <property type="match status" value="1"/>
</dbReference>
<dbReference type="InterPro" id="IPR009029">
    <property type="entry name" value="HMG_CoA_Rdtase_sub-bd_dom_sf"/>
</dbReference>
<dbReference type="Proteomes" id="UP000322084">
    <property type="component" value="Unassembled WGS sequence"/>
</dbReference>
<proteinExistence type="predicted"/>
<name>A0A5A7MTV7_9PROT</name>
<dbReference type="GO" id="GO:0016616">
    <property type="term" value="F:oxidoreductase activity, acting on the CH-OH group of donors, NAD or NADP as acceptor"/>
    <property type="evidence" value="ECO:0007669"/>
    <property type="project" value="InterPro"/>
</dbReference>
<comment type="caution">
    <text evidence="1">The sequence shown here is derived from an EMBL/GenBank/DDBJ whole genome shotgun (WGS) entry which is preliminary data.</text>
</comment>
<protein>
    <submittedName>
        <fullName evidence="1">Uncharacterized protein</fullName>
    </submittedName>
</protein>
<reference evidence="1 2" key="1">
    <citation type="submission" date="2019-09" db="EMBL/GenBank/DDBJ databases">
        <title>NBRP : Genome information of microbial organism related human and environment.</title>
        <authorList>
            <person name="Hattori M."/>
            <person name="Oshima K."/>
            <person name="Inaba H."/>
            <person name="Suda W."/>
            <person name="Sakamoto M."/>
            <person name="Iino T."/>
            <person name="Kitahara M."/>
            <person name="Oshida Y."/>
            <person name="Iida T."/>
            <person name="Kudo T."/>
            <person name="Itoh T."/>
            <person name="Ohkuma M."/>
        </authorList>
    </citation>
    <scope>NUCLEOTIDE SEQUENCE [LARGE SCALE GENOMIC DNA]</scope>
    <source>
        <strain evidence="1 2">Hi-2</strain>
    </source>
</reference>
<organism evidence="1 2">
    <name type="scientific">Iodidimonas gelatinilytica</name>
    <dbReference type="NCBI Taxonomy" id="1236966"/>
    <lineage>
        <taxon>Bacteria</taxon>
        <taxon>Pseudomonadati</taxon>
        <taxon>Pseudomonadota</taxon>
        <taxon>Alphaproteobacteria</taxon>
        <taxon>Iodidimonadales</taxon>
        <taxon>Iodidimonadaceae</taxon>
        <taxon>Iodidimonas</taxon>
    </lineage>
</organism>
<dbReference type="AlphaFoldDB" id="A0A5A7MTV7"/>
<gene>
    <name evidence="1" type="ORF">JCM17844_19560</name>
</gene>